<dbReference type="GeneID" id="18612175"/>
<dbReference type="AlphaFoldDB" id="A0AB32VMZ5"/>
<feature type="region of interest" description="Disordered" evidence="1">
    <location>
        <begin position="1"/>
        <end position="20"/>
    </location>
</feature>
<evidence type="ECO:0000256" key="1">
    <source>
        <dbReference type="SAM" id="MobiDB-lite"/>
    </source>
</evidence>
<accession>A0AB32VMZ5</accession>
<reference evidence="3" key="2">
    <citation type="submission" date="2025-08" db="UniProtKB">
        <authorList>
            <consortium name="RefSeq"/>
        </authorList>
    </citation>
    <scope>IDENTIFICATION</scope>
</reference>
<sequence length="121" mass="13946">MTKHSEPHSNHSKQLTIRLHEERPPSFHRLQCENGALLLGELHYTAPLERAGGYQTYLLSSVGTESKNQNASKGTKQSRLTNVQMPSTTRLAELDWTKPPNFDRYEWDCGSKQRWLLGRLR</sequence>
<name>A0AB32VMZ5_THECC</name>
<dbReference type="RefSeq" id="XP_007048876.2">
    <property type="nucleotide sequence ID" value="XM_007048814.2"/>
</dbReference>
<organism evidence="2 3">
    <name type="scientific">Theobroma cacao</name>
    <name type="common">Cacao</name>
    <name type="synonym">Cocoa</name>
    <dbReference type="NCBI Taxonomy" id="3641"/>
    <lineage>
        <taxon>Eukaryota</taxon>
        <taxon>Viridiplantae</taxon>
        <taxon>Streptophyta</taxon>
        <taxon>Embryophyta</taxon>
        <taxon>Tracheophyta</taxon>
        <taxon>Spermatophyta</taxon>
        <taxon>Magnoliopsida</taxon>
        <taxon>eudicotyledons</taxon>
        <taxon>Gunneridae</taxon>
        <taxon>Pentapetalae</taxon>
        <taxon>rosids</taxon>
        <taxon>malvids</taxon>
        <taxon>Malvales</taxon>
        <taxon>Malvaceae</taxon>
        <taxon>Byttnerioideae</taxon>
        <taxon>Theobroma</taxon>
    </lineage>
</organism>
<evidence type="ECO:0000313" key="3">
    <source>
        <dbReference type="RefSeq" id="XP_007048876.2"/>
    </source>
</evidence>
<protein>
    <submittedName>
        <fullName evidence="3">Uncharacterized protein LOC18612175</fullName>
    </submittedName>
</protein>
<evidence type="ECO:0000313" key="2">
    <source>
        <dbReference type="Proteomes" id="UP000694886"/>
    </source>
</evidence>
<dbReference type="KEGG" id="tcc:18612175"/>
<reference evidence="2" key="1">
    <citation type="journal article" date="1997" name="Nucleic Acids Res.">
        <title>tRNAscan-SE: a program for improved detection of transfer RNA genes in genomic sequence.</title>
        <authorList>
            <person name="Lowe T.M."/>
            <person name="Eddy S.R."/>
        </authorList>
    </citation>
    <scope>NUCLEOTIDE SEQUENCE [LARGE SCALE GENOMIC DNA]</scope>
    <source>
        <strain evidence="2">r\B97-61/B2</strain>
    </source>
</reference>
<gene>
    <name evidence="3" type="primary">LOC18612175</name>
</gene>
<dbReference type="Proteomes" id="UP000694886">
    <property type="component" value="Chromosome 1"/>
</dbReference>
<proteinExistence type="predicted"/>
<dbReference type="Gramene" id="Tc01v2_t013830.2">
    <property type="protein sequence ID" value="Tc01v2_p013830.2"/>
    <property type="gene ID" value="Tc01v2_g013830"/>
</dbReference>